<organism evidence="1 2">
    <name type="scientific">Peribacillus butanolivorans</name>
    <dbReference type="NCBI Taxonomy" id="421767"/>
    <lineage>
        <taxon>Bacteria</taxon>
        <taxon>Bacillati</taxon>
        <taxon>Bacillota</taxon>
        <taxon>Bacilli</taxon>
        <taxon>Bacillales</taxon>
        <taxon>Bacillaceae</taxon>
        <taxon>Peribacillus</taxon>
    </lineage>
</organism>
<reference evidence="1 2" key="1">
    <citation type="submission" date="2018-07" db="EMBL/GenBank/DDBJ databases">
        <title>The molecular basis for the intramolecular migration of carboxyl group in the catabolism of para-hydroxybenzoate via gentisate.</title>
        <authorList>
            <person name="Zhao H."/>
            <person name="Xu Y."/>
            <person name="Lin S."/>
            <person name="Spain J.C."/>
            <person name="Zhou N.-Y."/>
        </authorList>
    </citation>
    <scope>NUCLEOTIDE SEQUENCE [LARGE SCALE GENOMIC DNA]</scope>
    <source>
        <strain evidence="1 2">PHB-7a</strain>
    </source>
</reference>
<keyword evidence="2" id="KW-1185">Reference proteome</keyword>
<dbReference type="RefSeq" id="WP_116821984.1">
    <property type="nucleotide sequence ID" value="NZ_CP030926.1"/>
</dbReference>
<sequence length="147" mass="17076">MNFRKVFNGCLVLFLVLIVSTCGIDRVMETGEVTELDLKEVKSFIADKKTGFLYVNSAYESREEEEAFYIKEIERVAEAEKIDFYIFDAGTVDKDHTELGVEQYSRTFVFYQDGEMKEELDFSDISEDDVPSEVEKFVQNVKKDNEK</sequence>
<dbReference type="Proteomes" id="UP000260457">
    <property type="component" value="Chromosome"/>
</dbReference>
<evidence type="ECO:0000313" key="1">
    <source>
        <dbReference type="EMBL" id="AXN41043.1"/>
    </source>
</evidence>
<evidence type="ECO:0000313" key="2">
    <source>
        <dbReference type="Proteomes" id="UP000260457"/>
    </source>
</evidence>
<accession>A0ABM6XR00</accession>
<proteinExistence type="predicted"/>
<protein>
    <recommendedName>
        <fullName evidence="3">Lipoprotein</fullName>
    </recommendedName>
</protein>
<dbReference type="GeneID" id="95401161"/>
<gene>
    <name evidence="1" type="ORF">DTO10_23470</name>
</gene>
<name>A0ABM6XR00_9BACI</name>
<evidence type="ECO:0008006" key="3">
    <source>
        <dbReference type="Google" id="ProtNLM"/>
    </source>
</evidence>
<dbReference type="EMBL" id="CP030926">
    <property type="protein sequence ID" value="AXN41043.1"/>
    <property type="molecule type" value="Genomic_DNA"/>
</dbReference>